<keyword evidence="1" id="KW-0880">Kelch repeat</keyword>
<dbReference type="InterPro" id="IPR015915">
    <property type="entry name" value="Kelch-typ_b-propeller"/>
</dbReference>
<keyword evidence="2" id="KW-0677">Repeat</keyword>
<name>A0A9W4SAL4_9GLOM</name>
<dbReference type="PANTHER" id="PTHR46093">
    <property type="entry name" value="ACYL-COA-BINDING DOMAIN-CONTAINING PROTEIN 5"/>
    <property type="match status" value="1"/>
</dbReference>
<evidence type="ECO:0000313" key="4">
    <source>
        <dbReference type="EMBL" id="CAI2161828.1"/>
    </source>
</evidence>
<evidence type="ECO:0000256" key="2">
    <source>
        <dbReference type="ARBA" id="ARBA00022737"/>
    </source>
</evidence>
<accession>A0A9W4SAL4</accession>
<proteinExistence type="predicted"/>
<dbReference type="Pfam" id="PF24681">
    <property type="entry name" value="Kelch_KLHDC2_KLHL20_DRC7"/>
    <property type="match status" value="1"/>
</dbReference>
<dbReference type="Gene3D" id="2.120.10.80">
    <property type="entry name" value="Kelch-type beta propeller"/>
    <property type="match status" value="2"/>
</dbReference>
<keyword evidence="3" id="KW-1133">Transmembrane helix</keyword>
<dbReference type="SUPFAM" id="SSF117281">
    <property type="entry name" value="Kelch motif"/>
    <property type="match status" value="2"/>
</dbReference>
<evidence type="ECO:0000313" key="5">
    <source>
        <dbReference type="Proteomes" id="UP001153678"/>
    </source>
</evidence>
<dbReference type="OrthoDB" id="432528at2759"/>
<sequence>MACEKYKLLNLFIFILSYLFFKVGSFTPEGRLAHSTVLVENKLYFFGGYVDNANTCTNQVFYLDLSQSFILTAPPWVSLTQNAGIPFKSCWGTALLNDKEQTINLFGGLMRNDMRQDAFVSNVHSFNLNSLSWNVPNVKGTPPERRRNINGVIDNTGKIYIFGGYVDETLGSATLIRYNDMVILNTAELSWVIIPASKPYAQSSYTATMLSNGVIVYIGGLESLEDTATIVDIKNINLFDTNTLTWSVKIATASNIIQNPSANITTNPDPTTNSSPTIVVANNSNSDLVTMKIIIAAIGGTVGAVIIIACGFLFYRWNRSRNEQRGFINGEQHNLPGRFVENAKACTNQVFYLDLSQSFDLIAPPWISLTQNAGIPFKSCRGTALLNEKEQTIYLFGGLMRNNLNKDEFVSNVHSLNLKSLSKIYIVGGFTGPTLGSQTIIRYNDMAVLDTAELSWLIIPASKPYAANSYTATLLSNGVIVYIGSTETREATATSIDIKIKSLTFLIQRP</sequence>
<feature type="transmembrane region" description="Helical" evidence="3">
    <location>
        <begin position="293"/>
        <end position="315"/>
    </location>
</feature>
<gene>
    <name evidence="4" type="ORF">FWILDA_LOCUS250</name>
</gene>
<dbReference type="Proteomes" id="UP001153678">
    <property type="component" value="Unassembled WGS sequence"/>
</dbReference>
<keyword evidence="5" id="KW-1185">Reference proteome</keyword>
<keyword evidence="3" id="KW-0812">Transmembrane</keyword>
<protein>
    <submittedName>
        <fullName evidence="4">5001_t:CDS:1</fullName>
    </submittedName>
</protein>
<evidence type="ECO:0000256" key="3">
    <source>
        <dbReference type="SAM" id="Phobius"/>
    </source>
</evidence>
<dbReference type="PANTHER" id="PTHR46093:SF18">
    <property type="entry name" value="FIBRONECTIN TYPE-III DOMAIN-CONTAINING PROTEIN"/>
    <property type="match status" value="1"/>
</dbReference>
<dbReference type="AlphaFoldDB" id="A0A9W4SAL4"/>
<evidence type="ECO:0000256" key="1">
    <source>
        <dbReference type="ARBA" id="ARBA00022441"/>
    </source>
</evidence>
<reference evidence="4" key="1">
    <citation type="submission" date="2022-08" db="EMBL/GenBank/DDBJ databases">
        <authorList>
            <person name="Kallberg Y."/>
            <person name="Tangrot J."/>
            <person name="Rosling A."/>
        </authorList>
    </citation>
    <scope>NUCLEOTIDE SEQUENCE</scope>
    <source>
        <strain evidence="4">Wild A</strain>
    </source>
</reference>
<organism evidence="4 5">
    <name type="scientific">Funneliformis geosporum</name>
    <dbReference type="NCBI Taxonomy" id="1117311"/>
    <lineage>
        <taxon>Eukaryota</taxon>
        <taxon>Fungi</taxon>
        <taxon>Fungi incertae sedis</taxon>
        <taxon>Mucoromycota</taxon>
        <taxon>Glomeromycotina</taxon>
        <taxon>Glomeromycetes</taxon>
        <taxon>Glomerales</taxon>
        <taxon>Glomeraceae</taxon>
        <taxon>Funneliformis</taxon>
    </lineage>
</organism>
<keyword evidence="3" id="KW-0472">Membrane</keyword>
<comment type="caution">
    <text evidence="4">The sequence shown here is derived from an EMBL/GenBank/DDBJ whole genome shotgun (WGS) entry which is preliminary data.</text>
</comment>
<dbReference type="EMBL" id="CAMKVN010000015">
    <property type="protein sequence ID" value="CAI2161828.1"/>
    <property type="molecule type" value="Genomic_DNA"/>
</dbReference>